<keyword evidence="4" id="KW-1185">Reference proteome</keyword>
<evidence type="ECO:0000313" key="4">
    <source>
        <dbReference type="Proteomes" id="UP001242811"/>
    </source>
</evidence>
<evidence type="ECO:0000256" key="1">
    <source>
        <dbReference type="ARBA" id="ARBA00023002"/>
    </source>
</evidence>
<dbReference type="Proteomes" id="UP001242811">
    <property type="component" value="Unassembled WGS sequence"/>
</dbReference>
<dbReference type="InterPro" id="IPR023210">
    <property type="entry name" value="NADP_OxRdtase_dom"/>
</dbReference>
<organism evidence="3 4">
    <name type="scientific">Paenibacillus brasilensis</name>
    <dbReference type="NCBI Taxonomy" id="128574"/>
    <lineage>
        <taxon>Bacteria</taxon>
        <taxon>Bacillati</taxon>
        <taxon>Bacillota</taxon>
        <taxon>Bacilli</taxon>
        <taxon>Bacillales</taxon>
        <taxon>Paenibacillaceae</taxon>
        <taxon>Paenibacillus</taxon>
    </lineage>
</organism>
<comment type="caution">
    <text evidence="3">The sequence shown here is derived from an EMBL/GenBank/DDBJ whole genome shotgun (WGS) entry which is preliminary data.</text>
</comment>
<dbReference type="Gene3D" id="3.20.20.100">
    <property type="entry name" value="NADP-dependent oxidoreductase domain"/>
    <property type="match status" value="1"/>
</dbReference>
<dbReference type="PANTHER" id="PTHR43364">
    <property type="entry name" value="NADH-SPECIFIC METHYLGLYOXAL REDUCTASE-RELATED"/>
    <property type="match status" value="1"/>
</dbReference>
<feature type="domain" description="NADP-dependent oxidoreductase" evidence="2">
    <location>
        <begin position="21"/>
        <end position="307"/>
    </location>
</feature>
<dbReference type="PANTHER" id="PTHR43364:SF4">
    <property type="entry name" value="NAD(P)-LINKED OXIDOREDUCTASE SUPERFAMILY PROTEIN"/>
    <property type="match status" value="1"/>
</dbReference>
<accession>A0ABU0L1W8</accession>
<dbReference type="RefSeq" id="WP_244315716.1">
    <property type="nucleotide sequence ID" value="NZ_CP045298.1"/>
</dbReference>
<evidence type="ECO:0000313" key="3">
    <source>
        <dbReference type="EMBL" id="MDQ0495688.1"/>
    </source>
</evidence>
<dbReference type="SUPFAM" id="SSF51430">
    <property type="entry name" value="NAD(P)-linked oxidoreductase"/>
    <property type="match status" value="1"/>
</dbReference>
<reference evidence="3 4" key="1">
    <citation type="submission" date="2023-07" db="EMBL/GenBank/DDBJ databases">
        <title>Genomic Encyclopedia of Type Strains, Phase IV (KMG-IV): sequencing the most valuable type-strain genomes for metagenomic binning, comparative biology and taxonomic classification.</title>
        <authorList>
            <person name="Goeker M."/>
        </authorList>
    </citation>
    <scope>NUCLEOTIDE SEQUENCE [LARGE SCALE GENOMIC DNA]</scope>
    <source>
        <strain evidence="3 4">DSM 14914</strain>
    </source>
</reference>
<dbReference type="InterPro" id="IPR036812">
    <property type="entry name" value="NAD(P)_OxRdtase_dom_sf"/>
</dbReference>
<protein>
    <submittedName>
        <fullName evidence="3">Aryl-alcohol dehydrogenase-like predicted oxidoreductase</fullName>
    </submittedName>
</protein>
<dbReference type="EMBL" id="JAUSWA010000025">
    <property type="protein sequence ID" value="MDQ0495688.1"/>
    <property type="molecule type" value="Genomic_DNA"/>
</dbReference>
<dbReference type="InterPro" id="IPR050523">
    <property type="entry name" value="AKR_Detox_Biosynth"/>
</dbReference>
<gene>
    <name evidence="3" type="ORF">QOZ95_003870</name>
</gene>
<evidence type="ECO:0000259" key="2">
    <source>
        <dbReference type="Pfam" id="PF00248"/>
    </source>
</evidence>
<keyword evidence="1" id="KW-0560">Oxidoreductase</keyword>
<sequence length="326" mass="36852">MESEEFIMKYVTMKNDKIPAIALGTWSWGTGVNGGDRVFGNNYTAEELRPVYEKAVKHGFTLWDTAAVYGYGASETILGHFIKGEQDILISTKFTPFDGQEQNMRKSLKESMERLCRENIDLYWIHNPRNVEKWTQEIIPLAKENKIKHIGVSNHNLDELKLAVSILEKEGLELAAVQNHYSLLYRESEEAGIIDWCNDNHIVFFSYMVLEQGALTGKYNANHPFQSNTRRGEAFSIETLRKLQNLINVMSEIGDKYKVGPAPVAMAWALVKGTVPIIGVTKEAHIDDALTAITLTLEKKDIHDLEDAAMETGISVRGAWEKSMKK</sequence>
<proteinExistence type="predicted"/>
<dbReference type="Pfam" id="PF00248">
    <property type="entry name" value="Aldo_ket_red"/>
    <property type="match status" value="1"/>
</dbReference>
<name>A0ABU0L1W8_9BACL</name>